<dbReference type="Pfam" id="PF01738">
    <property type="entry name" value="DLH"/>
    <property type="match status" value="1"/>
</dbReference>
<reference evidence="3" key="1">
    <citation type="journal article" date="2019" name="Int. J. Syst. Evol. Microbiol.">
        <title>The Global Catalogue of Microorganisms (GCM) 10K type strain sequencing project: providing services to taxonomists for standard genome sequencing and annotation.</title>
        <authorList>
            <consortium name="The Broad Institute Genomics Platform"/>
            <consortium name="The Broad Institute Genome Sequencing Center for Infectious Disease"/>
            <person name="Wu L."/>
            <person name="Ma J."/>
        </authorList>
    </citation>
    <scope>NUCLEOTIDE SEQUENCE [LARGE SCALE GENOMIC DNA]</scope>
    <source>
        <strain evidence="3">CGMCC 4.7289</strain>
    </source>
</reference>
<dbReference type="EC" id="3.1.-.-" evidence="2"/>
<dbReference type="InterPro" id="IPR002925">
    <property type="entry name" value="Dienelactn_hydro"/>
</dbReference>
<dbReference type="GO" id="GO:0016787">
    <property type="term" value="F:hydrolase activity"/>
    <property type="evidence" value="ECO:0007669"/>
    <property type="project" value="UniProtKB-KW"/>
</dbReference>
<evidence type="ECO:0000313" key="3">
    <source>
        <dbReference type="Proteomes" id="UP001595816"/>
    </source>
</evidence>
<comment type="caution">
    <text evidence="2">The sequence shown here is derived from an EMBL/GenBank/DDBJ whole genome shotgun (WGS) entry which is preliminary data.</text>
</comment>
<dbReference type="SUPFAM" id="SSF53474">
    <property type="entry name" value="alpha/beta-Hydrolases"/>
    <property type="match status" value="1"/>
</dbReference>
<name>A0ABV8LHA3_9ACTN</name>
<dbReference type="InterPro" id="IPR029058">
    <property type="entry name" value="AB_hydrolase_fold"/>
</dbReference>
<keyword evidence="2" id="KW-0378">Hydrolase</keyword>
<dbReference type="PANTHER" id="PTHR46623:SF6">
    <property type="entry name" value="ALPHA_BETA-HYDROLASES SUPERFAMILY PROTEIN"/>
    <property type="match status" value="1"/>
</dbReference>
<dbReference type="RefSeq" id="WP_253760102.1">
    <property type="nucleotide sequence ID" value="NZ_JAMZDZ010000001.1"/>
</dbReference>
<feature type="domain" description="Dienelactone hydrolase" evidence="1">
    <location>
        <begin position="12"/>
        <end position="222"/>
    </location>
</feature>
<evidence type="ECO:0000259" key="1">
    <source>
        <dbReference type="Pfam" id="PF01738"/>
    </source>
</evidence>
<gene>
    <name evidence="2" type="ORF">ACFOZ4_04520</name>
</gene>
<organism evidence="2 3">
    <name type="scientific">Hamadaea flava</name>
    <dbReference type="NCBI Taxonomy" id="1742688"/>
    <lineage>
        <taxon>Bacteria</taxon>
        <taxon>Bacillati</taxon>
        <taxon>Actinomycetota</taxon>
        <taxon>Actinomycetes</taxon>
        <taxon>Micromonosporales</taxon>
        <taxon>Micromonosporaceae</taxon>
        <taxon>Hamadaea</taxon>
    </lineage>
</organism>
<dbReference type="InterPro" id="IPR051049">
    <property type="entry name" value="Dienelactone_hydrolase-like"/>
</dbReference>
<dbReference type="Gene3D" id="3.40.50.1820">
    <property type="entry name" value="alpha/beta hydrolase"/>
    <property type="match status" value="1"/>
</dbReference>
<dbReference type="Proteomes" id="UP001595816">
    <property type="component" value="Unassembled WGS sequence"/>
</dbReference>
<dbReference type="PANTHER" id="PTHR46623">
    <property type="entry name" value="CARBOXYMETHYLENEBUTENOLIDASE-RELATED"/>
    <property type="match status" value="1"/>
</dbReference>
<proteinExistence type="predicted"/>
<protein>
    <submittedName>
        <fullName evidence="2">Dienelactone hydrolase family protein</fullName>
        <ecNumber evidence="2">3.1.-.-</ecNumber>
    </submittedName>
</protein>
<sequence>MGEKVSFGSGSEGYLALPDAGDGPAVLVIQEWWGLVSHITGLADRFAEAGFVALAPDFYHGENTTEPDEARRLLMQLALPQAAADIAGAAAYLRELPQVTGGVGVVGFCAGGSLALWSATVAPEQIAAVTAFYPGGYTEKLAPRWSAYADKPVLIHCAAEDGTSAAPHIQAAVKGIEEAGGTATVYDYPGTDHAFFNDDRPEHYHREAATLSWARTLDFFRSTL</sequence>
<keyword evidence="3" id="KW-1185">Reference proteome</keyword>
<dbReference type="EMBL" id="JBHSAY010000003">
    <property type="protein sequence ID" value="MFC4129863.1"/>
    <property type="molecule type" value="Genomic_DNA"/>
</dbReference>
<evidence type="ECO:0000313" key="2">
    <source>
        <dbReference type="EMBL" id="MFC4129863.1"/>
    </source>
</evidence>
<accession>A0ABV8LHA3</accession>